<dbReference type="GO" id="GO:0016301">
    <property type="term" value="F:kinase activity"/>
    <property type="evidence" value="ECO:0007669"/>
    <property type="project" value="UniProtKB-KW"/>
</dbReference>
<organism evidence="15 16">
    <name type="scientific">Clostridium beijerinckii (strain ATCC 51743 / NCIMB 8052)</name>
    <name type="common">Clostridium acetobutylicum</name>
    <dbReference type="NCBI Taxonomy" id="290402"/>
    <lineage>
        <taxon>Bacteria</taxon>
        <taxon>Bacillati</taxon>
        <taxon>Bacillota</taxon>
        <taxon>Clostridia</taxon>
        <taxon>Eubacteriales</taxon>
        <taxon>Clostridiaceae</taxon>
        <taxon>Clostridium</taxon>
    </lineage>
</organism>
<dbReference type="PANTHER" id="PTHR30175">
    <property type="entry name" value="PHOSPHOTRANSFERASE SYSTEM TRANSPORT PROTEIN"/>
    <property type="match status" value="1"/>
</dbReference>
<evidence type="ECO:0000313" key="15">
    <source>
        <dbReference type="EMBL" id="ABR34480.1"/>
    </source>
</evidence>
<feature type="domain" description="PTS EIIB type-1" evidence="13">
    <location>
        <begin position="6"/>
        <end position="88"/>
    </location>
</feature>
<protein>
    <submittedName>
        <fullName evidence="15">PTS system, trehalose-specific IIBC subunit</fullName>
    </submittedName>
</protein>
<sequence>MMGKFQNDAKELLKLVGGKENISAVTHCVTRMRFVLNDPSKASVSEIEKLKSVKGTFTQAGQFQVIIGNEVSTFYNDFIAVSGIDGVSKDAVKDVAKNNMTFIQKLMANIAEIFSPLIPAIIVGGLILGFRNVIGDMKLLEGGTKSLVEVSQFWAGTNSFLWLIGEAIFHFLPVGITWSITKKMGTTQILGIVLGITLVSPQLLNAYAVASTPADKIPFWDFGFAHVNMIGYQAQVIPAILAGFALVFLERGARKISPASISMIVVPFFALVPAVLIAHIVIGPIGWAIGAAISKVVYGGLTSSFGMIFAAIFGFLYAPLVITGLHHMTNAIDLQLMAQFGGTSLWPMIALSNIAQGSAVLAMIYLQRKNQEAQEVNVPACISAYLGVTEPAMFGVNLKHGFPFFCGMAGSAIAAIISVGSGVMANSIGVGGLPGILSIKPAFMMIFALAMLVAVVVPFVLTVIVGKKKAIS</sequence>
<keyword evidence="10 12" id="KW-0472">Membrane</keyword>
<dbReference type="InterPro" id="IPR036878">
    <property type="entry name" value="Glu_permease_IIB"/>
</dbReference>
<dbReference type="KEGG" id="cbe:Cbei_2320"/>
<keyword evidence="4" id="KW-0762">Sugar transport</keyword>
<dbReference type="Gene3D" id="3.30.1360.60">
    <property type="entry name" value="Glucose permease domain IIB"/>
    <property type="match status" value="1"/>
</dbReference>
<evidence type="ECO:0000256" key="4">
    <source>
        <dbReference type="ARBA" id="ARBA00022597"/>
    </source>
</evidence>
<dbReference type="FunFam" id="3.30.1360.60:FF:000001">
    <property type="entry name" value="PTS system glucose-specific IIBC component PtsG"/>
    <property type="match status" value="1"/>
</dbReference>
<keyword evidence="9 12" id="KW-1133">Transmembrane helix</keyword>
<evidence type="ECO:0000256" key="12">
    <source>
        <dbReference type="SAM" id="Phobius"/>
    </source>
</evidence>
<evidence type="ECO:0000256" key="6">
    <source>
        <dbReference type="ARBA" id="ARBA00022683"/>
    </source>
</evidence>
<dbReference type="InterPro" id="IPR003352">
    <property type="entry name" value="PTS_EIIC"/>
</dbReference>
<dbReference type="CDD" id="cd00212">
    <property type="entry name" value="PTS_IIB_glc"/>
    <property type="match status" value="1"/>
</dbReference>
<feature type="transmembrane region" description="Helical" evidence="12">
    <location>
        <begin position="160"/>
        <end position="180"/>
    </location>
</feature>
<feature type="active site" description="Phosphocysteine intermediate; for EIIB activity" evidence="11">
    <location>
        <position position="28"/>
    </location>
</feature>
<reference evidence="15 16" key="3">
    <citation type="journal article" date="2012" name="BMC Genomics">
        <title>Genome-wide dynamic transcriptional profiling in clostridium beijerinckii NCIMB 8052 using single-nucleotide resolution RNA-Seq.</title>
        <authorList>
            <person name="Wang Y."/>
            <person name="Li X."/>
            <person name="Mao Y."/>
            <person name="Blaschek H.P."/>
        </authorList>
    </citation>
    <scope>NUCLEOTIDE SEQUENCE [LARGE SCALE GENOMIC DNA]</scope>
    <source>
        <strain evidence="16">ATCC 51743 / NCIMB 8052</strain>
    </source>
</reference>
<feature type="transmembrane region" description="Helical" evidence="12">
    <location>
        <begin position="443"/>
        <end position="466"/>
    </location>
</feature>
<evidence type="ECO:0000256" key="1">
    <source>
        <dbReference type="ARBA" id="ARBA00004651"/>
    </source>
</evidence>
<comment type="subcellular location">
    <subcellularLocation>
        <location evidence="1">Cell membrane</location>
        <topology evidence="1">Multi-pass membrane protein</topology>
    </subcellularLocation>
</comment>
<evidence type="ECO:0000256" key="8">
    <source>
        <dbReference type="ARBA" id="ARBA00022777"/>
    </source>
</evidence>
<evidence type="ECO:0000259" key="13">
    <source>
        <dbReference type="PROSITE" id="PS51098"/>
    </source>
</evidence>
<dbReference type="Pfam" id="PF00367">
    <property type="entry name" value="PTS_EIIB"/>
    <property type="match status" value="1"/>
</dbReference>
<dbReference type="eggNOG" id="COG1264">
    <property type="taxonomic scope" value="Bacteria"/>
</dbReference>
<gene>
    <name evidence="15" type="ordered locus">Cbei_2320</name>
</gene>
<feature type="transmembrane region" description="Helical" evidence="12">
    <location>
        <begin position="402"/>
        <end position="423"/>
    </location>
</feature>
<keyword evidence="3" id="KW-1003">Cell membrane</keyword>
<dbReference type="GO" id="GO:0005886">
    <property type="term" value="C:plasma membrane"/>
    <property type="evidence" value="ECO:0007669"/>
    <property type="project" value="UniProtKB-SubCell"/>
</dbReference>
<dbReference type="eggNOG" id="COG1263">
    <property type="taxonomic scope" value="Bacteria"/>
</dbReference>
<dbReference type="NCBIfam" id="TIGR01992">
    <property type="entry name" value="PTS-IIBC-Tre"/>
    <property type="match status" value="1"/>
</dbReference>
<feature type="transmembrane region" description="Helical" evidence="12">
    <location>
        <begin position="305"/>
        <end position="325"/>
    </location>
</feature>
<dbReference type="SUPFAM" id="SSF55604">
    <property type="entry name" value="Glucose permease domain IIB"/>
    <property type="match status" value="1"/>
</dbReference>
<keyword evidence="2" id="KW-0813">Transport</keyword>
<evidence type="ECO:0000256" key="2">
    <source>
        <dbReference type="ARBA" id="ARBA00022448"/>
    </source>
</evidence>
<dbReference type="InterPro" id="IPR018113">
    <property type="entry name" value="PTrfase_EIIB_Cys"/>
</dbReference>
<feature type="transmembrane region" description="Helical" evidence="12">
    <location>
        <begin position="106"/>
        <end position="130"/>
    </location>
</feature>
<dbReference type="InterPro" id="IPR050558">
    <property type="entry name" value="PTS_Sugar-Specific_Components"/>
</dbReference>
<keyword evidence="6" id="KW-0598">Phosphotransferase system</keyword>
<dbReference type="PROSITE" id="PS51098">
    <property type="entry name" value="PTS_EIIB_TYPE_1"/>
    <property type="match status" value="1"/>
</dbReference>
<dbReference type="GO" id="GO:0009401">
    <property type="term" value="P:phosphoenolpyruvate-dependent sugar phosphotransferase system"/>
    <property type="evidence" value="ECO:0007669"/>
    <property type="project" value="UniProtKB-KW"/>
</dbReference>
<evidence type="ECO:0000256" key="9">
    <source>
        <dbReference type="ARBA" id="ARBA00022989"/>
    </source>
</evidence>
<dbReference type="GO" id="GO:0008982">
    <property type="term" value="F:protein-N(PI)-phosphohistidine-sugar phosphotransferase activity"/>
    <property type="evidence" value="ECO:0007669"/>
    <property type="project" value="InterPro"/>
</dbReference>
<dbReference type="InterPro" id="IPR011296">
    <property type="entry name" value="PTS_IIBC_treh"/>
</dbReference>
<dbReference type="Proteomes" id="UP000000565">
    <property type="component" value="Chromosome"/>
</dbReference>
<evidence type="ECO:0000256" key="3">
    <source>
        <dbReference type="ARBA" id="ARBA00022475"/>
    </source>
</evidence>
<dbReference type="PROSITE" id="PS51103">
    <property type="entry name" value="PTS_EIIC_TYPE_1"/>
    <property type="match status" value="1"/>
</dbReference>
<dbReference type="HOGENOM" id="CLU_012312_2_1_9"/>
<dbReference type="NCBIfam" id="NF008236">
    <property type="entry name" value="PRK11007.1"/>
    <property type="match status" value="1"/>
</dbReference>
<dbReference type="InterPro" id="IPR013013">
    <property type="entry name" value="PTS_EIIC_1"/>
</dbReference>
<proteinExistence type="predicted"/>
<evidence type="ECO:0000313" key="16">
    <source>
        <dbReference type="Proteomes" id="UP000000565"/>
    </source>
</evidence>
<evidence type="ECO:0000256" key="5">
    <source>
        <dbReference type="ARBA" id="ARBA00022679"/>
    </source>
</evidence>
<dbReference type="AlphaFoldDB" id="A6LVV0"/>
<keyword evidence="8" id="KW-0418">Kinase</keyword>
<keyword evidence="5" id="KW-0808">Transferase</keyword>
<feature type="transmembrane region" description="Helical" evidence="12">
    <location>
        <begin position="189"/>
        <end position="210"/>
    </location>
</feature>
<reference evidence="15 16" key="2">
    <citation type="journal article" date="2011" name="BMC Genomics">
        <title>Single-nucleotide resolution analysis of the transcriptome structure of Clostridium beijerinckii NCIMB 8052 using RNA-Seq.</title>
        <authorList>
            <person name="Wang Y."/>
            <person name="Li X."/>
            <person name="Mao Y."/>
            <person name="Blaschek H.P."/>
        </authorList>
    </citation>
    <scope>NUCLEOTIDE SEQUENCE [LARGE SCALE GENOMIC DNA]</scope>
    <source>
        <strain evidence="16">ATCC 51743 / NCIMB 8052</strain>
    </source>
</reference>
<feature type="transmembrane region" description="Helical" evidence="12">
    <location>
        <begin position="256"/>
        <end position="274"/>
    </location>
</feature>
<evidence type="ECO:0000256" key="7">
    <source>
        <dbReference type="ARBA" id="ARBA00022692"/>
    </source>
</evidence>
<dbReference type="EMBL" id="CP000721">
    <property type="protein sequence ID" value="ABR34480.1"/>
    <property type="molecule type" value="Genomic_DNA"/>
</dbReference>
<dbReference type="Pfam" id="PF02378">
    <property type="entry name" value="PTS_EIIC"/>
    <property type="match status" value="1"/>
</dbReference>
<evidence type="ECO:0000256" key="11">
    <source>
        <dbReference type="PROSITE-ProRule" id="PRU00421"/>
    </source>
</evidence>
<dbReference type="GO" id="GO:0090589">
    <property type="term" value="F:protein-phosphocysteine-trehalose phosphotransferase system transporter activity"/>
    <property type="evidence" value="ECO:0007669"/>
    <property type="project" value="TreeGrafter"/>
</dbReference>
<keyword evidence="7 12" id="KW-0812">Transmembrane</keyword>
<evidence type="ECO:0000256" key="10">
    <source>
        <dbReference type="ARBA" id="ARBA00023136"/>
    </source>
</evidence>
<accession>A6LVV0</accession>
<dbReference type="PANTHER" id="PTHR30175:SF4">
    <property type="entry name" value="PTS SYSTEM TREHALOSE-SPECIFIC EIIBC COMPONENT"/>
    <property type="match status" value="1"/>
</dbReference>
<name>A6LVV0_CLOB8</name>
<dbReference type="PROSITE" id="PS01035">
    <property type="entry name" value="PTS_EIIB_TYPE_1_CYS"/>
    <property type="match status" value="1"/>
</dbReference>
<feature type="domain" description="PTS EIIC type-1" evidence="14">
    <location>
        <begin position="108"/>
        <end position="472"/>
    </location>
</feature>
<feature type="transmembrane region" description="Helical" evidence="12">
    <location>
        <begin position="230"/>
        <end position="249"/>
    </location>
</feature>
<dbReference type="GO" id="GO:0015574">
    <property type="term" value="F:trehalose transmembrane transporter activity"/>
    <property type="evidence" value="ECO:0007669"/>
    <property type="project" value="InterPro"/>
</dbReference>
<dbReference type="InterPro" id="IPR001996">
    <property type="entry name" value="PTS_IIB_1"/>
</dbReference>
<reference evidence="15 16" key="1">
    <citation type="submission" date="2007-06" db="EMBL/GenBank/DDBJ databases">
        <title>Complete sequence of Clostridium beijerinckii NCIMB 8052.</title>
        <authorList>
            <consortium name="US DOE Joint Genome Institute"/>
            <person name="Copeland A."/>
            <person name="Lucas S."/>
            <person name="Lapidus A."/>
            <person name="Barry K."/>
            <person name="Detter J.C."/>
            <person name="Glavina del Rio T."/>
            <person name="Hammon N."/>
            <person name="Israni S."/>
            <person name="Dalin E."/>
            <person name="Tice H."/>
            <person name="Pitluck S."/>
            <person name="Sims D."/>
            <person name="Brettin T."/>
            <person name="Bruce D."/>
            <person name="Tapia R."/>
            <person name="Brainard J."/>
            <person name="Schmutz J."/>
            <person name="Larimer F."/>
            <person name="Land M."/>
            <person name="Hauser L."/>
            <person name="Kyrpides N."/>
            <person name="Mikhailova N."/>
            <person name="Bennet G."/>
            <person name="Cann I."/>
            <person name="Chen J.-S."/>
            <person name="Contreras A.L."/>
            <person name="Jones D."/>
            <person name="Kashket E."/>
            <person name="Mitchell W."/>
            <person name="Stoddard S."/>
            <person name="Schwarz W."/>
            <person name="Qureshi N."/>
            <person name="Young M."/>
            <person name="Shi Z."/>
            <person name="Ezeji T."/>
            <person name="White B."/>
            <person name="Blaschek H."/>
            <person name="Richardson P."/>
        </authorList>
    </citation>
    <scope>NUCLEOTIDE SEQUENCE [LARGE SCALE GENOMIC DNA]</scope>
    <source>
        <strain evidence="16">ATCC 51743 / NCIMB 8052</strain>
    </source>
</reference>
<evidence type="ECO:0000259" key="14">
    <source>
        <dbReference type="PROSITE" id="PS51103"/>
    </source>
</evidence>